<accession>A0ABQ9I6Q5</accession>
<evidence type="ECO:0000256" key="1">
    <source>
        <dbReference type="SAM" id="MobiDB-lite"/>
    </source>
</evidence>
<keyword evidence="3" id="KW-1185">Reference proteome</keyword>
<feature type="region of interest" description="Disordered" evidence="1">
    <location>
        <begin position="54"/>
        <end position="76"/>
    </location>
</feature>
<dbReference type="EMBL" id="JARBHB010000002">
    <property type="protein sequence ID" value="KAJ8892310.1"/>
    <property type="molecule type" value="Genomic_DNA"/>
</dbReference>
<proteinExistence type="predicted"/>
<comment type="caution">
    <text evidence="2">The sequence shown here is derived from an EMBL/GenBank/DDBJ whole genome shotgun (WGS) entry which is preliminary data.</text>
</comment>
<protein>
    <submittedName>
        <fullName evidence="2">Uncharacterized protein</fullName>
    </submittedName>
</protein>
<gene>
    <name evidence="2" type="ORF">PR048_004890</name>
</gene>
<sequence>MLEGKMDRKNYPPTGIHNTDETGLPHVQSKAPDVISPKGKRQVGLLSQKMNEVRRWQGQRKSATTEEGEPKCFLEN</sequence>
<dbReference type="Proteomes" id="UP001159363">
    <property type="component" value="Chromosome 2"/>
</dbReference>
<evidence type="ECO:0000313" key="3">
    <source>
        <dbReference type="Proteomes" id="UP001159363"/>
    </source>
</evidence>
<name>A0ABQ9I6Q5_9NEOP</name>
<feature type="region of interest" description="Disordered" evidence="1">
    <location>
        <begin position="1"/>
        <end position="39"/>
    </location>
</feature>
<reference evidence="2 3" key="1">
    <citation type="submission" date="2023-02" db="EMBL/GenBank/DDBJ databases">
        <title>LHISI_Scaffold_Assembly.</title>
        <authorList>
            <person name="Stuart O.P."/>
            <person name="Cleave R."/>
            <person name="Magrath M.J.L."/>
            <person name="Mikheyev A.S."/>
        </authorList>
    </citation>
    <scope>NUCLEOTIDE SEQUENCE [LARGE SCALE GENOMIC DNA]</scope>
    <source>
        <strain evidence="2">Daus_M_001</strain>
        <tissue evidence="2">Leg muscle</tissue>
    </source>
</reference>
<feature type="compositionally biased region" description="Basic and acidic residues" evidence="1">
    <location>
        <begin position="1"/>
        <end position="10"/>
    </location>
</feature>
<organism evidence="2 3">
    <name type="scientific">Dryococelus australis</name>
    <dbReference type="NCBI Taxonomy" id="614101"/>
    <lineage>
        <taxon>Eukaryota</taxon>
        <taxon>Metazoa</taxon>
        <taxon>Ecdysozoa</taxon>
        <taxon>Arthropoda</taxon>
        <taxon>Hexapoda</taxon>
        <taxon>Insecta</taxon>
        <taxon>Pterygota</taxon>
        <taxon>Neoptera</taxon>
        <taxon>Polyneoptera</taxon>
        <taxon>Phasmatodea</taxon>
        <taxon>Verophasmatodea</taxon>
        <taxon>Anareolatae</taxon>
        <taxon>Phasmatidae</taxon>
        <taxon>Eurycanthinae</taxon>
        <taxon>Dryococelus</taxon>
    </lineage>
</organism>
<evidence type="ECO:0000313" key="2">
    <source>
        <dbReference type="EMBL" id="KAJ8892310.1"/>
    </source>
</evidence>